<accession>A0ABX6EZM5</accession>
<keyword evidence="11 14" id="KW-0472">Membrane</keyword>
<keyword evidence="7 14" id="KW-0812">Transmembrane</keyword>
<dbReference type="Gene3D" id="3.40.1180.10">
    <property type="entry name" value="Decaprenyl diphosphate synthase-like"/>
    <property type="match status" value="1"/>
</dbReference>
<sequence>MSGENVVRTRLPPATKTPLDPSVNGLRKTVKQVMGSDVDELLKHKKPDALSDGKQQEQKQTIGGQIEFAVYKTLLVILYVFYAVTRYFQREYNRIAIKLLDLAYNPSNSPQLIRQDVTKLQKIPKRLAAILESKAEGDIGGGLPGLINDASDVVCWTVSAGIRYLTLYDYDGKMKQNVDGLRAGIHHKLTKYFGPDHVPKFAIKIPHTNQVFFNLSDEESATGYVSDESSTSSSGHKNRVAIEISLLSNVDGRETILELTKTMADLCAKGQLNADDVDTNLVNQELTQLVGQEPDLLLYFGPALDLQGFPPWHIRLTELYWETDNDQVSYYVFIRGLKQYAECKINVGK</sequence>
<protein>
    <recommendedName>
        <fullName evidence="5">ditrans,polycis-polyprenyl diphosphate synthase [(2E,6E)-farnesyldiphosphate specific]</fullName>
        <ecNumber evidence="5">2.5.1.87</ecNumber>
    </recommendedName>
</protein>
<evidence type="ECO:0000256" key="12">
    <source>
        <dbReference type="ARBA" id="ARBA00047353"/>
    </source>
</evidence>
<dbReference type="InterPro" id="IPR038887">
    <property type="entry name" value="Nus1/NgBR"/>
</dbReference>
<dbReference type="InterPro" id="IPR036424">
    <property type="entry name" value="UPP_synth-like_sf"/>
</dbReference>
<proteinExistence type="inferred from homology"/>
<evidence type="ECO:0000256" key="2">
    <source>
        <dbReference type="ARBA" id="ARBA00004586"/>
    </source>
</evidence>
<keyword evidence="10 14" id="KW-1133">Transmembrane helix</keyword>
<evidence type="ECO:0000256" key="4">
    <source>
        <dbReference type="ARBA" id="ARBA00005432"/>
    </source>
</evidence>
<keyword evidence="6" id="KW-0808">Transferase</keyword>
<evidence type="ECO:0000313" key="16">
    <source>
        <dbReference type="Proteomes" id="UP000422736"/>
    </source>
</evidence>
<organism evidence="15 16">
    <name type="scientific">Kluyveromyces marxianus</name>
    <name type="common">Yeast</name>
    <name type="synonym">Candida kefyr</name>
    <dbReference type="NCBI Taxonomy" id="4911"/>
    <lineage>
        <taxon>Eukaryota</taxon>
        <taxon>Fungi</taxon>
        <taxon>Dikarya</taxon>
        <taxon>Ascomycota</taxon>
        <taxon>Saccharomycotina</taxon>
        <taxon>Saccharomycetes</taxon>
        <taxon>Saccharomycetales</taxon>
        <taxon>Saccharomycetaceae</taxon>
        <taxon>Kluyveromyces</taxon>
    </lineage>
</organism>
<keyword evidence="9" id="KW-0460">Magnesium</keyword>
<evidence type="ECO:0000256" key="7">
    <source>
        <dbReference type="ARBA" id="ARBA00022692"/>
    </source>
</evidence>
<comment type="catalytic activity">
    <reaction evidence="12">
        <text>n isopentenyl diphosphate + (2E,6E)-farnesyl diphosphate = a di-trans,poly-cis-polyprenyl diphosphate + n diphosphate</text>
        <dbReference type="Rhea" id="RHEA:53008"/>
        <dbReference type="Rhea" id="RHEA-COMP:19494"/>
        <dbReference type="ChEBI" id="CHEBI:33019"/>
        <dbReference type="ChEBI" id="CHEBI:128769"/>
        <dbReference type="ChEBI" id="CHEBI:136960"/>
        <dbReference type="ChEBI" id="CHEBI:175763"/>
        <dbReference type="EC" id="2.5.1.87"/>
    </reaction>
</comment>
<comment type="pathway">
    <text evidence="3">Protein modification; protein glycosylation.</text>
</comment>
<reference evidence="15 16" key="1">
    <citation type="submission" date="2016-03" db="EMBL/GenBank/DDBJ databases">
        <title>How can Kluyveromyces marxianus grow so fast - potential evolutionary course in Saccharomyces Complex revealed by comparative genomics.</title>
        <authorList>
            <person name="Mo W."/>
            <person name="Lu W."/>
            <person name="Yang X."/>
            <person name="Qi J."/>
            <person name="Lv H."/>
        </authorList>
    </citation>
    <scope>NUCLEOTIDE SEQUENCE [LARGE SCALE GENOMIC DNA]</scope>
    <source>
        <strain evidence="15 16">FIM1</strain>
    </source>
</reference>
<evidence type="ECO:0000313" key="15">
    <source>
        <dbReference type="EMBL" id="QGN17050.1"/>
    </source>
</evidence>
<dbReference type="PANTHER" id="PTHR21528:SF0">
    <property type="entry name" value="DEHYDRODOLICHYL DIPHOSPHATE SYNTHASE COMPLEX SUBUNIT NUS1"/>
    <property type="match status" value="1"/>
</dbReference>
<dbReference type="EMBL" id="CP015059">
    <property type="protein sequence ID" value="QGN17050.1"/>
    <property type="molecule type" value="Genomic_DNA"/>
</dbReference>
<reference evidence="15 16" key="2">
    <citation type="submission" date="2019-11" db="EMBL/GenBank/DDBJ databases">
        <authorList>
            <person name="Lu H."/>
        </authorList>
    </citation>
    <scope>NUCLEOTIDE SEQUENCE [LARGE SCALE GENOMIC DNA]</scope>
    <source>
        <strain evidence="15 16">FIM1</strain>
    </source>
</reference>
<evidence type="ECO:0000256" key="9">
    <source>
        <dbReference type="ARBA" id="ARBA00022842"/>
    </source>
</evidence>
<gene>
    <name evidence="15" type="primary">NUS1</name>
    <name evidence="15" type="ORF">FIM1_3779</name>
</gene>
<feature type="region of interest" description="Disordered" evidence="13">
    <location>
        <begin position="1"/>
        <end position="23"/>
    </location>
</feature>
<evidence type="ECO:0000256" key="11">
    <source>
        <dbReference type="ARBA" id="ARBA00023136"/>
    </source>
</evidence>
<evidence type="ECO:0000256" key="14">
    <source>
        <dbReference type="SAM" id="Phobius"/>
    </source>
</evidence>
<name>A0ABX6EZM5_KLUMA</name>
<evidence type="ECO:0000256" key="5">
    <source>
        <dbReference type="ARBA" id="ARBA00012596"/>
    </source>
</evidence>
<comment type="similarity">
    <text evidence="4">Belongs to the UPP synthase family.</text>
</comment>
<dbReference type="SUPFAM" id="SSF64005">
    <property type="entry name" value="Undecaprenyl diphosphate synthase"/>
    <property type="match status" value="1"/>
</dbReference>
<dbReference type="PANTHER" id="PTHR21528">
    <property type="entry name" value="DEHYDRODOLICHYL DIPHOSPHATE SYNTHASE COMPLEX SUBUNIT NUS1"/>
    <property type="match status" value="1"/>
</dbReference>
<evidence type="ECO:0000256" key="8">
    <source>
        <dbReference type="ARBA" id="ARBA00022824"/>
    </source>
</evidence>
<keyword evidence="8" id="KW-0256">Endoplasmic reticulum</keyword>
<keyword evidence="16" id="KW-1185">Reference proteome</keyword>
<dbReference type="EC" id="2.5.1.87" evidence="5"/>
<feature type="transmembrane region" description="Helical" evidence="14">
    <location>
        <begin position="69"/>
        <end position="88"/>
    </location>
</feature>
<dbReference type="Proteomes" id="UP000422736">
    <property type="component" value="Chromosome 6"/>
</dbReference>
<evidence type="ECO:0000256" key="13">
    <source>
        <dbReference type="SAM" id="MobiDB-lite"/>
    </source>
</evidence>
<comment type="cofactor">
    <cofactor evidence="1">
        <name>Mg(2+)</name>
        <dbReference type="ChEBI" id="CHEBI:18420"/>
    </cofactor>
</comment>
<evidence type="ECO:0000256" key="3">
    <source>
        <dbReference type="ARBA" id="ARBA00004922"/>
    </source>
</evidence>
<comment type="subcellular location">
    <subcellularLocation>
        <location evidence="2">Endoplasmic reticulum membrane</location>
    </subcellularLocation>
</comment>
<evidence type="ECO:0000256" key="6">
    <source>
        <dbReference type="ARBA" id="ARBA00022679"/>
    </source>
</evidence>
<evidence type="ECO:0000256" key="10">
    <source>
        <dbReference type="ARBA" id="ARBA00022989"/>
    </source>
</evidence>
<evidence type="ECO:0000256" key="1">
    <source>
        <dbReference type="ARBA" id="ARBA00001946"/>
    </source>
</evidence>